<proteinExistence type="inferred from homology"/>
<comment type="subunit">
    <text evidence="5 10">Heterodimer of LeuC and LeuD.</text>
</comment>
<dbReference type="InterPro" id="IPR004431">
    <property type="entry name" value="3-IsopropMal_deHydase_ssu"/>
</dbReference>
<dbReference type="EC" id="4.2.1.33" evidence="10"/>
<evidence type="ECO:0000256" key="9">
    <source>
        <dbReference type="ARBA" id="ARBA00023304"/>
    </source>
</evidence>
<dbReference type="InterPro" id="IPR033940">
    <property type="entry name" value="IPMI_Swivel"/>
</dbReference>
<dbReference type="EMBL" id="BAABRU010000012">
    <property type="protein sequence ID" value="GAA5529600.1"/>
    <property type="molecule type" value="Genomic_DNA"/>
</dbReference>
<comment type="pathway">
    <text evidence="3 10">Amino-acid biosynthesis; L-leucine biosynthesis; L-leucine from 3-methyl-2-oxobutanoate: step 2/4.</text>
</comment>
<gene>
    <name evidence="10 12" type="primary">leuD</name>
    <name evidence="12" type="ORF">Hgul01_03412</name>
</gene>
<evidence type="ECO:0000256" key="6">
    <source>
        <dbReference type="ARBA" id="ARBA00022430"/>
    </source>
</evidence>
<evidence type="ECO:0000256" key="7">
    <source>
        <dbReference type="ARBA" id="ARBA00022605"/>
    </source>
</evidence>
<keyword evidence="9 10" id="KW-0100">Branched-chain amino acid biosynthesis</keyword>
<dbReference type="InterPro" id="IPR050075">
    <property type="entry name" value="LeuD"/>
</dbReference>
<dbReference type="NCBIfam" id="TIGR00171">
    <property type="entry name" value="leuD"/>
    <property type="match status" value="1"/>
</dbReference>
<dbReference type="Proteomes" id="UP001428290">
    <property type="component" value="Unassembled WGS sequence"/>
</dbReference>
<comment type="caution">
    <text evidence="12">The sequence shown here is derived from an EMBL/GenBank/DDBJ whole genome shotgun (WGS) entry which is preliminary data.</text>
</comment>
<dbReference type="InterPro" id="IPR015928">
    <property type="entry name" value="Aconitase/3IPM_dehydase_swvl"/>
</dbReference>
<reference evidence="12 13" key="1">
    <citation type="submission" date="2024-02" db="EMBL/GenBank/DDBJ databases">
        <title>Herpetosiphon gulosus NBRC 112829.</title>
        <authorList>
            <person name="Ichikawa N."/>
            <person name="Katano-Makiyama Y."/>
            <person name="Hidaka K."/>
        </authorList>
    </citation>
    <scope>NUCLEOTIDE SEQUENCE [LARGE SCALE GENOMIC DNA]</scope>
    <source>
        <strain evidence="12 13">NBRC 112829</strain>
    </source>
</reference>
<feature type="domain" description="Aconitase A/isopropylmalate dehydratase small subunit swivel" evidence="11">
    <location>
        <begin position="3"/>
        <end position="116"/>
    </location>
</feature>
<dbReference type="NCBIfam" id="NF002458">
    <property type="entry name" value="PRK01641.1"/>
    <property type="match status" value="1"/>
</dbReference>
<keyword evidence="8 10" id="KW-0456">Lyase</keyword>
<dbReference type="HAMAP" id="MF_01031">
    <property type="entry name" value="LeuD_type1"/>
    <property type="match status" value="1"/>
</dbReference>
<dbReference type="SUPFAM" id="SSF52016">
    <property type="entry name" value="LeuD/IlvD-like"/>
    <property type="match status" value="1"/>
</dbReference>
<dbReference type="Gene3D" id="3.20.19.10">
    <property type="entry name" value="Aconitase, domain 4"/>
    <property type="match status" value="1"/>
</dbReference>
<comment type="catalytic activity">
    <reaction evidence="1 10">
        <text>(2R,3S)-3-isopropylmalate = (2S)-2-isopropylmalate</text>
        <dbReference type="Rhea" id="RHEA:32287"/>
        <dbReference type="ChEBI" id="CHEBI:1178"/>
        <dbReference type="ChEBI" id="CHEBI:35121"/>
        <dbReference type="EC" id="4.2.1.33"/>
    </reaction>
</comment>
<dbReference type="InterPro" id="IPR000573">
    <property type="entry name" value="AconitaseA/IPMdHydase_ssu_swvl"/>
</dbReference>
<name>A0ABP9X539_9CHLR</name>
<protein>
    <recommendedName>
        <fullName evidence="10">3-isopropylmalate dehydratase small subunit</fullName>
        <ecNumber evidence="10">4.2.1.33</ecNumber>
    </recommendedName>
    <alternativeName>
        <fullName evidence="10">Alpha-IPM isomerase</fullName>
        <shortName evidence="10">IPMI</shortName>
    </alternativeName>
    <alternativeName>
        <fullName evidence="10">Isopropylmalate isomerase</fullName>
    </alternativeName>
</protein>
<keyword evidence="6 10" id="KW-0432">Leucine biosynthesis</keyword>
<evidence type="ECO:0000256" key="8">
    <source>
        <dbReference type="ARBA" id="ARBA00023239"/>
    </source>
</evidence>
<evidence type="ECO:0000256" key="2">
    <source>
        <dbReference type="ARBA" id="ARBA00002695"/>
    </source>
</evidence>
<dbReference type="RefSeq" id="WP_345723208.1">
    <property type="nucleotide sequence ID" value="NZ_BAABRU010000012.1"/>
</dbReference>
<comment type="function">
    <text evidence="2 10">Catalyzes the isomerization between 2-isopropylmalate and 3-isopropylmalate, via the formation of 2-isopropylmaleate.</text>
</comment>
<evidence type="ECO:0000313" key="13">
    <source>
        <dbReference type="Proteomes" id="UP001428290"/>
    </source>
</evidence>
<evidence type="ECO:0000256" key="4">
    <source>
        <dbReference type="ARBA" id="ARBA00009845"/>
    </source>
</evidence>
<sequence>MQPINTFQAKAVALPIENIDTDQIIPARYLKVTDKNGLGEALFTDWRGEPDFVLNQPYAQGAGVLIAGHNFGCGSSREHAPWALQGFGFQAVISTYFADIFKGNSLKNGLLPIVVDAPTLARLTEQCLANQTIDVSVDLENQQVHVAGETISFPIDAFSKHCLLHGVDQLGYIQAQEAAIQAYEASHTARVNTVGA</sequence>
<evidence type="ECO:0000256" key="10">
    <source>
        <dbReference type="HAMAP-Rule" id="MF_01031"/>
    </source>
</evidence>
<evidence type="ECO:0000256" key="5">
    <source>
        <dbReference type="ARBA" id="ARBA00011271"/>
    </source>
</evidence>
<dbReference type="CDD" id="cd01577">
    <property type="entry name" value="IPMI_Swivel"/>
    <property type="match status" value="1"/>
</dbReference>
<dbReference type="PANTHER" id="PTHR43345">
    <property type="entry name" value="3-ISOPROPYLMALATE DEHYDRATASE SMALL SUBUNIT 2-RELATED-RELATED"/>
    <property type="match status" value="1"/>
</dbReference>
<keyword evidence="7 10" id="KW-0028">Amino-acid biosynthesis</keyword>
<evidence type="ECO:0000256" key="1">
    <source>
        <dbReference type="ARBA" id="ARBA00000491"/>
    </source>
</evidence>
<dbReference type="PANTHER" id="PTHR43345:SF5">
    <property type="entry name" value="3-ISOPROPYLMALATE DEHYDRATASE SMALL SUBUNIT"/>
    <property type="match status" value="1"/>
</dbReference>
<keyword evidence="13" id="KW-1185">Reference proteome</keyword>
<organism evidence="12 13">
    <name type="scientific">Herpetosiphon gulosus</name>
    <dbReference type="NCBI Taxonomy" id="1973496"/>
    <lineage>
        <taxon>Bacteria</taxon>
        <taxon>Bacillati</taxon>
        <taxon>Chloroflexota</taxon>
        <taxon>Chloroflexia</taxon>
        <taxon>Herpetosiphonales</taxon>
        <taxon>Herpetosiphonaceae</taxon>
        <taxon>Herpetosiphon</taxon>
    </lineage>
</organism>
<comment type="similarity">
    <text evidence="4 10">Belongs to the LeuD family. LeuD type 1 subfamily.</text>
</comment>
<evidence type="ECO:0000259" key="11">
    <source>
        <dbReference type="Pfam" id="PF00694"/>
    </source>
</evidence>
<accession>A0ABP9X539</accession>
<dbReference type="Pfam" id="PF00694">
    <property type="entry name" value="Aconitase_C"/>
    <property type="match status" value="1"/>
</dbReference>
<evidence type="ECO:0000313" key="12">
    <source>
        <dbReference type="EMBL" id="GAA5529600.1"/>
    </source>
</evidence>
<evidence type="ECO:0000256" key="3">
    <source>
        <dbReference type="ARBA" id="ARBA00004729"/>
    </source>
</evidence>